<feature type="non-terminal residue" evidence="1">
    <location>
        <position position="1"/>
    </location>
</feature>
<dbReference type="Proteomes" id="UP000799118">
    <property type="component" value="Unassembled WGS sequence"/>
</dbReference>
<name>A0A6A4H3T8_9AGAR</name>
<evidence type="ECO:0000313" key="2">
    <source>
        <dbReference type="Proteomes" id="UP000799118"/>
    </source>
</evidence>
<dbReference type="AlphaFoldDB" id="A0A6A4H3T8"/>
<organism evidence="1 2">
    <name type="scientific">Gymnopus androsaceus JB14</name>
    <dbReference type="NCBI Taxonomy" id="1447944"/>
    <lineage>
        <taxon>Eukaryota</taxon>
        <taxon>Fungi</taxon>
        <taxon>Dikarya</taxon>
        <taxon>Basidiomycota</taxon>
        <taxon>Agaricomycotina</taxon>
        <taxon>Agaricomycetes</taxon>
        <taxon>Agaricomycetidae</taxon>
        <taxon>Agaricales</taxon>
        <taxon>Marasmiineae</taxon>
        <taxon>Omphalotaceae</taxon>
        <taxon>Gymnopus</taxon>
    </lineage>
</organism>
<sequence>VFIGSTGMTRINEFQKYIPIDNAIAQAYEDCTGPGPEGPTKNQFFFGQGWHNSRWNRHVLENLIVEVVNQQAVFRIPGECIPSEVIRICLQDHLKQAHASWQLDKPRICASGDRFESAAEAQSRARAQERNRSVKLKVHQRKFKKYNERLETLDALLSSPHLSITDRAKWKLAKQVLLMLRTEGQSSEHTESDENESLVTYVPFYRRRIVGQILCEVDQETAALKLRTTQSKGKQ</sequence>
<accession>A0A6A4H3T8</accession>
<protein>
    <submittedName>
        <fullName evidence="1">Uncharacterized protein</fullName>
    </submittedName>
</protein>
<dbReference type="EMBL" id="ML769608">
    <property type="protein sequence ID" value="KAE9391965.1"/>
    <property type="molecule type" value="Genomic_DNA"/>
</dbReference>
<keyword evidence="2" id="KW-1185">Reference proteome</keyword>
<dbReference type="OrthoDB" id="3027884at2759"/>
<feature type="non-terminal residue" evidence="1">
    <location>
        <position position="235"/>
    </location>
</feature>
<gene>
    <name evidence="1" type="ORF">BT96DRAFT_789349</name>
</gene>
<proteinExistence type="predicted"/>
<reference evidence="1" key="1">
    <citation type="journal article" date="2019" name="Environ. Microbiol.">
        <title>Fungal ecological strategies reflected in gene transcription - a case study of two litter decomposers.</title>
        <authorList>
            <person name="Barbi F."/>
            <person name="Kohler A."/>
            <person name="Barry K."/>
            <person name="Baskaran P."/>
            <person name="Daum C."/>
            <person name="Fauchery L."/>
            <person name="Ihrmark K."/>
            <person name="Kuo A."/>
            <person name="LaButti K."/>
            <person name="Lipzen A."/>
            <person name="Morin E."/>
            <person name="Grigoriev I.V."/>
            <person name="Henrissat B."/>
            <person name="Lindahl B."/>
            <person name="Martin F."/>
        </authorList>
    </citation>
    <scope>NUCLEOTIDE SEQUENCE</scope>
    <source>
        <strain evidence="1">JB14</strain>
    </source>
</reference>
<evidence type="ECO:0000313" key="1">
    <source>
        <dbReference type="EMBL" id="KAE9391965.1"/>
    </source>
</evidence>